<keyword evidence="5" id="KW-0677">Repeat</keyword>
<feature type="domain" description="DUF676" evidence="10">
    <location>
        <begin position="46"/>
        <end position="168"/>
    </location>
</feature>
<dbReference type="InterPro" id="IPR056884">
    <property type="entry name" value="NPHP3-like_N"/>
</dbReference>
<dbReference type="InterPro" id="IPR007751">
    <property type="entry name" value="DUF676_lipase-like"/>
</dbReference>
<evidence type="ECO:0000259" key="11">
    <source>
        <dbReference type="Pfam" id="PF24883"/>
    </source>
</evidence>
<evidence type="ECO:0000256" key="5">
    <source>
        <dbReference type="ARBA" id="ARBA00022737"/>
    </source>
</evidence>
<dbReference type="RefSeq" id="XP_033654498.1">
    <property type="nucleotide sequence ID" value="XM_033794551.1"/>
</dbReference>
<dbReference type="OrthoDB" id="427518at2759"/>
<keyword evidence="13" id="KW-1185">Reference proteome</keyword>
<dbReference type="Gene3D" id="3.40.50.300">
    <property type="entry name" value="P-loop containing nucleotide triphosphate hydrolases"/>
    <property type="match status" value="1"/>
</dbReference>
<evidence type="ECO:0000256" key="8">
    <source>
        <dbReference type="ARBA" id="ARBA00023136"/>
    </source>
</evidence>
<evidence type="ECO:0000256" key="7">
    <source>
        <dbReference type="ARBA" id="ARBA00023128"/>
    </source>
</evidence>
<protein>
    <submittedName>
        <fullName evidence="12">Uncharacterized protein</fullName>
    </submittedName>
</protein>
<reference evidence="12" key="1">
    <citation type="journal article" date="2020" name="Stud. Mycol.">
        <title>101 Dothideomycetes genomes: a test case for predicting lifestyles and emergence of pathogens.</title>
        <authorList>
            <person name="Haridas S."/>
            <person name="Albert R."/>
            <person name="Binder M."/>
            <person name="Bloem J."/>
            <person name="Labutti K."/>
            <person name="Salamov A."/>
            <person name="Andreopoulos B."/>
            <person name="Baker S."/>
            <person name="Barry K."/>
            <person name="Bills G."/>
            <person name="Bluhm B."/>
            <person name="Cannon C."/>
            <person name="Castanera R."/>
            <person name="Culley D."/>
            <person name="Daum C."/>
            <person name="Ezra D."/>
            <person name="Gonzalez J."/>
            <person name="Henrissat B."/>
            <person name="Kuo A."/>
            <person name="Liang C."/>
            <person name="Lipzen A."/>
            <person name="Lutzoni F."/>
            <person name="Magnuson J."/>
            <person name="Mondo S."/>
            <person name="Nolan M."/>
            <person name="Ohm R."/>
            <person name="Pangilinan J."/>
            <person name="Park H.-J."/>
            <person name="Ramirez L."/>
            <person name="Alfaro M."/>
            <person name="Sun H."/>
            <person name="Tritt A."/>
            <person name="Yoshinaga Y."/>
            <person name="Zwiers L.-H."/>
            <person name="Turgeon B."/>
            <person name="Goodwin S."/>
            <person name="Spatafora J."/>
            <person name="Crous P."/>
            <person name="Grigoriev I."/>
        </authorList>
    </citation>
    <scope>NUCLEOTIDE SEQUENCE</scope>
    <source>
        <strain evidence="12">CBS 379.55</strain>
    </source>
</reference>
<evidence type="ECO:0000313" key="12">
    <source>
        <dbReference type="EMBL" id="KAF2276959.1"/>
    </source>
</evidence>
<evidence type="ECO:0000256" key="9">
    <source>
        <dbReference type="SAM" id="MobiDB-lite"/>
    </source>
</evidence>
<keyword evidence="6" id="KW-0256">Endoplasmic reticulum</keyword>
<comment type="similarity">
    <text evidence="4">Belongs to the putative lipase ROG1 family.</text>
</comment>
<dbReference type="InterPro" id="IPR027417">
    <property type="entry name" value="P-loop_NTPase"/>
</dbReference>
<dbReference type="Proteomes" id="UP000800097">
    <property type="component" value="Unassembled WGS sequence"/>
</dbReference>
<dbReference type="GO" id="GO:0005739">
    <property type="term" value="C:mitochondrion"/>
    <property type="evidence" value="ECO:0007669"/>
    <property type="project" value="UniProtKB-SubCell"/>
</dbReference>
<evidence type="ECO:0000256" key="3">
    <source>
        <dbReference type="ARBA" id="ARBA00004370"/>
    </source>
</evidence>
<evidence type="ECO:0000256" key="6">
    <source>
        <dbReference type="ARBA" id="ARBA00022824"/>
    </source>
</evidence>
<evidence type="ECO:0000256" key="4">
    <source>
        <dbReference type="ARBA" id="ARBA00007920"/>
    </source>
</evidence>
<dbReference type="Pfam" id="PF05057">
    <property type="entry name" value="DUF676"/>
    <property type="match status" value="1"/>
</dbReference>
<keyword evidence="8" id="KW-0472">Membrane</keyword>
<keyword evidence="7" id="KW-0496">Mitochondrion</keyword>
<dbReference type="Gene3D" id="3.40.50.1820">
    <property type="entry name" value="alpha/beta hydrolase"/>
    <property type="match status" value="1"/>
</dbReference>
<evidence type="ECO:0000259" key="10">
    <source>
        <dbReference type="Pfam" id="PF05057"/>
    </source>
</evidence>
<evidence type="ECO:0000256" key="2">
    <source>
        <dbReference type="ARBA" id="ARBA00004240"/>
    </source>
</evidence>
<accession>A0A6A6JPS1</accession>
<dbReference type="PANTHER" id="PTHR48182:SF2">
    <property type="entry name" value="PROTEIN SERAC1"/>
    <property type="match status" value="1"/>
</dbReference>
<proteinExistence type="inferred from homology"/>
<evidence type="ECO:0000256" key="1">
    <source>
        <dbReference type="ARBA" id="ARBA00004173"/>
    </source>
</evidence>
<evidence type="ECO:0000313" key="13">
    <source>
        <dbReference type="Proteomes" id="UP000800097"/>
    </source>
</evidence>
<name>A0A6A6JPS1_WESOR</name>
<comment type="subcellular location">
    <subcellularLocation>
        <location evidence="2">Endoplasmic reticulum</location>
    </subcellularLocation>
    <subcellularLocation>
        <location evidence="3">Membrane</location>
    </subcellularLocation>
    <subcellularLocation>
        <location evidence="1">Mitochondrion</location>
    </subcellularLocation>
</comment>
<dbReference type="GO" id="GO:0016020">
    <property type="term" value="C:membrane"/>
    <property type="evidence" value="ECO:0007669"/>
    <property type="project" value="UniProtKB-SubCell"/>
</dbReference>
<gene>
    <name evidence="12" type="ORF">EI97DRAFT_304374</name>
</gene>
<dbReference type="Pfam" id="PF24883">
    <property type="entry name" value="NPHP3_N"/>
    <property type="match status" value="1"/>
</dbReference>
<sequence length="997" mass="112111">MSLPPAEAKKEATKGKSSRTTYETIKQGVKQLYPPETATNPTNIDIVFVPGLGANPEESWKKGDFNWASDKNGTAKDYPNARVLLYLYESAFHGPLKVDQFMDNIAKGLLHALQSKRGEQINRPIVFIGHSMGGLVIAKAVTMMDTQRDTFRKMFEATAGCVFFGSPFNGAEAASVAAMFAYVGDKFGQATTSKLLDLMKPGDASLRELRADFMRLVIKLPTKIELYCFWENHDTDPAKMASEFIAKREPAMTGGRISNVLYDIFKQAKAPFKIVERESATFGDVVENLGLACNHRDLVKFDDFKDPRYQMIRDPLKKIIHGAPLVVKNRLNATRDIDLNAIKSITEALEVSTISRKKVSQKFTPSSWLPTDKQFSEWLAKDEDPHSEQKQRGDTLWICGSEGRGKTGATVAALEQVDKVIKEDEHSDSGKAPILMAYYFCDPTSDASTAEDLLKSLLLQLIQKQPLFVPYAKQFTRREKRQAVPTSVENLWQSLQDMLSDDIASSRIYFVINNLHGLPQDSDSTKKLYDLIRAEMQTMNDDDIARVSIRWMFTSRKSNKSISDIVNSGMVRLIDLEDEKYANQVQLELRKHAQKKVAMLGSEKGYKKDLAYFVSSLIGNRAQNTGWIDMTCGQLEELPESENPLKVRQTLKKLPQQLDDLLDEGWKQIFDSNPSQSDKIKNMLQALALTFEDPTLDELTVLAGWPADAGAEELRDLVGRCKSLLVLKGDKVCFKSPIVKPHLVRHANPLLGVTEEEIKWLHGELAWRSFSHLLDRFDKEEPAAQEAPEGESGDGAEQDEAKSDAAPSVTGEEEQEPEKDDEDEQEEKVEEEQEEDEEDEEDEGEDDTDDDDDDDSSVMSEPEITALPYMVKHWLHHASKSTMELAEDLSLQESFWKPDSIIRARWLAQYEYLTSQYEDLDYKSLSALHVAASAGFRQLVAALMDNGYQDELHLNDSLVNQPVCHGPFWISLLHAMLTGNLSCTWLLSLVGLISSKS</sequence>
<dbReference type="AlphaFoldDB" id="A0A6A6JPS1"/>
<dbReference type="GO" id="GO:0005783">
    <property type="term" value="C:endoplasmic reticulum"/>
    <property type="evidence" value="ECO:0007669"/>
    <property type="project" value="UniProtKB-SubCell"/>
</dbReference>
<feature type="domain" description="Nephrocystin 3-like N-terminal" evidence="11">
    <location>
        <begin position="367"/>
        <end position="556"/>
    </location>
</feature>
<feature type="compositionally biased region" description="Acidic residues" evidence="9">
    <location>
        <begin position="788"/>
        <end position="798"/>
    </location>
</feature>
<dbReference type="GeneID" id="54547726"/>
<dbReference type="EMBL" id="ML986491">
    <property type="protein sequence ID" value="KAF2276959.1"/>
    <property type="molecule type" value="Genomic_DNA"/>
</dbReference>
<organism evidence="12 13">
    <name type="scientific">Westerdykella ornata</name>
    <dbReference type="NCBI Taxonomy" id="318751"/>
    <lineage>
        <taxon>Eukaryota</taxon>
        <taxon>Fungi</taxon>
        <taxon>Dikarya</taxon>
        <taxon>Ascomycota</taxon>
        <taxon>Pezizomycotina</taxon>
        <taxon>Dothideomycetes</taxon>
        <taxon>Pleosporomycetidae</taxon>
        <taxon>Pleosporales</taxon>
        <taxon>Sporormiaceae</taxon>
        <taxon>Westerdykella</taxon>
    </lineage>
</organism>
<dbReference type="PANTHER" id="PTHR48182">
    <property type="entry name" value="PROTEIN SERAC1"/>
    <property type="match status" value="1"/>
</dbReference>
<feature type="region of interest" description="Disordered" evidence="9">
    <location>
        <begin position="781"/>
        <end position="859"/>
    </location>
</feature>
<feature type="region of interest" description="Disordered" evidence="9">
    <location>
        <begin position="1"/>
        <end position="22"/>
    </location>
</feature>
<dbReference type="InterPro" id="IPR029058">
    <property type="entry name" value="AB_hydrolase_fold"/>
</dbReference>
<feature type="compositionally biased region" description="Acidic residues" evidence="9">
    <location>
        <begin position="811"/>
        <end position="856"/>
    </location>
</feature>
<dbReference type="InterPro" id="IPR052374">
    <property type="entry name" value="SERAC1"/>
</dbReference>
<dbReference type="SUPFAM" id="SSF53474">
    <property type="entry name" value="alpha/beta-Hydrolases"/>
    <property type="match status" value="1"/>
</dbReference>